<dbReference type="AlphaFoldDB" id="A0A1J7BMA2"/>
<evidence type="ECO:0000313" key="2">
    <source>
        <dbReference type="Proteomes" id="UP000182826"/>
    </source>
</evidence>
<gene>
    <name evidence="1" type="ORF">BKM63_20720</name>
</gene>
<reference evidence="1 2" key="1">
    <citation type="submission" date="2016-10" db="EMBL/GenBank/DDBJ databases">
        <title>Draft Genome Sequence of Rhizobacteria Flavobacterium johnsoniae CI04.</title>
        <authorList>
            <person name="Bravo J.I."/>
            <person name="Lozano G.L."/>
            <person name="Handelsman J."/>
        </authorList>
    </citation>
    <scope>NUCLEOTIDE SEQUENCE [LARGE SCALE GENOMIC DNA]</scope>
    <source>
        <strain evidence="1 2">CI04</strain>
    </source>
</reference>
<proteinExistence type="predicted"/>
<keyword evidence="2" id="KW-1185">Reference proteome</keyword>
<dbReference type="SUPFAM" id="SSF50998">
    <property type="entry name" value="Quinoprotein alcohol dehydrogenase-like"/>
    <property type="match status" value="1"/>
</dbReference>
<sequence length="334" mass="38880">MYNLIDQKHNINSFMLSGTDIILKNEKKELFVNDKFICENVDDFFISGDNQSVLFNTIDGLSSLDKNFNLIHKKSRFFLNAVLKFSNFTFQTDIESNTILYLNNNKLEKEVELISDYDWEFLFSNQSYLYIYDKFIIKAFCYSSHNFIWKNILQEYGEIRKILGIANEKIWISMYRGGIHKNKNTLIALDSDSGQMIYQTPNNFDISDWFVELIPEHNSILSIHGKISTHPADSPLIEINAATGEIIRNQKIESLYNENLKIGFWKVLNDKIYFTANKDVLNGTHIGVLDYHTLEILWVSKVDEMRGGFRDLQVTENKIYALDTGSQLHVFARV</sequence>
<dbReference type="InterPro" id="IPR011047">
    <property type="entry name" value="Quinoprotein_ADH-like_sf"/>
</dbReference>
<dbReference type="Proteomes" id="UP000182826">
    <property type="component" value="Unassembled WGS sequence"/>
</dbReference>
<organism evidence="1 2">
    <name type="scientific">Flavobacterium johnsoniae</name>
    <name type="common">Cytophaga johnsonae</name>
    <dbReference type="NCBI Taxonomy" id="986"/>
    <lineage>
        <taxon>Bacteria</taxon>
        <taxon>Pseudomonadati</taxon>
        <taxon>Bacteroidota</taxon>
        <taxon>Flavobacteriia</taxon>
        <taxon>Flavobacteriales</taxon>
        <taxon>Flavobacteriaceae</taxon>
        <taxon>Flavobacterium</taxon>
    </lineage>
</organism>
<dbReference type="EMBL" id="MLFK01000011">
    <property type="protein sequence ID" value="OIV39835.1"/>
    <property type="molecule type" value="Genomic_DNA"/>
</dbReference>
<accession>A0A1J7BMA2</accession>
<protein>
    <submittedName>
        <fullName evidence="1">Uncharacterized protein</fullName>
    </submittedName>
</protein>
<comment type="caution">
    <text evidence="1">The sequence shown here is derived from an EMBL/GenBank/DDBJ whole genome shotgun (WGS) entry which is preliminary data.</text>
</comment>
<dbReference type="InterPro" id="IPR015943">
    <property type="entry name" value="WD40/YVTN_repeat-like_dom_sf"/>
</dbReference>
<name>A0A1J7BMA2_FLAJO</name>
<evidence type="ECO:0000313" key="1">
    <source>
        <dbReference type="EMBL" id="OIV39835.1"/>
    </source>
</evidence>
<dbReference type="Gene3D" id="2.130.10.10">
    <property type="entry name" value="YVTN repeat-like/Quinoprotein amine dehydrogenase"/>
    <property type="match status" value="1"/>
</dbReference>